<dbReference type="PANTHER" id="PTHR13336:SF4">
    <property type="entry name" value="OCIA DOMAIN-CONTAINING PROTEIN 1"/>
    <property type="match status" value="1"/>
</dbReference>
<comment type="subcellular location">
    <subcellularLocation>
        <location evidence="1">Endosome</location>
    </subcellularLocation>
</comment>
<comment type="function">
    <text evidence="1">Maintains stem cell potency. Increases STAT3 phosphorylation and controls ERK phosphorylation. May act as a scaffold, increasing STAT3 recruitment onto endosomes.</text>
</comment>
<dbReference type="EMBL" id="JAEMGP010000006">
    <property type="protein sequence ID" value="KAG5207637.1"/>
    <property type="molecule type" value="Genomic_DNA"/>
</dbReference>
<accession>A0A836A203</accession>
<feature type="compositionally biased region" description="Basic and acidic residues" evidence="2">
    <location>
        <begin position="180"/>
        <end position="200"/>
    </location>
</feature>
<dbReference type="AlphaFoldDB" id="A0A836A203"/>
<evidence type="ECO:0000313" key="4">
    <source>
        <dbReference type="Proteomes" id="UP000664991"/>
    </source>
</evidence>
<organism evidence="3 4">
    <name type="scientific">Ovis aries</name>
    <name type="common">Sheep</name>
    <dbReference type="NCBI Taxonomy" id="9940"/>
    <lineage>
        <taxon>Eukaryota</taxon>
        <taxon>Metazoa</taxon>
        <taxon>Chordata</taxon>
        <taxon>Craniata</taxon>
        <taxon>Vertebrata</taxon>
        <taxon>Euteleostomi</taxon>
        <taxon>Mammalia</taxon>
        <taxon>Eutheria</taxon>
        <taxon>Laurasiatheria</taxon>
        <taxon>Artiodactyla</taxon>
        <taxon>Ruminantia</taxon>
        <taxon>Pecora</taxon>
        <taxon>Bovidae</taxon>
        <taxon>Caprinae</taxon>
        <taxon>Ovis</taxon>
    </lineage>
</organism>
<sequence>MIAKAPNPEPDYHVLGAKLILIINIDDLTDIFGSIAIYKPSSQSERSSAIETEMSKKITKVTEQHYTDRILHKELYLWLQQIGDIWHYSQRSKYDSNVSGHSSFATSPAADNLEKEMLPHYEPIPFSASLNESTPTGITDHIAQGPDPNIEESPKRKNITYEELRNKNRESYEVTLTHKTDPSVRPMQERMPKKEVKVNKYGDTWDE</sequence>
<protein>
    <recommendedName>
        <fullName evidence="1">OCIA domain-containing protein 1</fullName>
    </recommendedName>
</protein>
<comment type="caution">
    <text evidence="3">The sequence shown here is derived from an EMBL/GenBank/DDBJ whole genome shotgun (WGS) entry which is preliminary data.</text>
</comment>
<evidence type="ECO:0000256" key="1">
    <source>
        <dbReference type="RuleBase" id="RU369066"/>
    </source>
</evidence>
<dbReference type="InterPro" id="IPR040187">
    <property type="entry name" value="OCAD1/2"/>
</dbReference>
<evidence type="ECO:0000256" key="2">
    <source>
        <dbReference type="SAM" id="MobiDB-lite"/>
    </source>
</evidence>
<comment type="similarity">
    <text evidence="1">Belongs to the OCIAD1 family.</text>
</comment>
<dbReference type="PANTHER" id="PTHR13336">
    <property type="entry name" value="OVARIAN CARCINOMA IMMUNOREACTIVE ANTIGEN"/>
    <property type="match status" value="1"/>
</dbReference>
<name>A0A836A203_SHEEP</name>
<evidence type="ECO:0000313" key="3">
    <source>
        <dbReference type="EMBL" id="KAG5207637.1"/>
    </source>
</evidence>
<gene>
    <name evidence="3" type="ORF">JEQ12_017401</name>
</gene>
<dbReference type="Proteomes" id="UP000664991">
    <property type="component" value="Unassembled WGS sequence"/>
</dbReference>
<feature type="region of interest" description="Disordered" evidence="2">
    <location>
        <begin position="134"/>
        <end position="157"/>
    </location>
</feature>
<comment type="subunit">
    <text evidence="1">Interacts with STAT3.</text>
</comment>
<keyword evidence="1" id="KW-0967">Endosome</keyword>
<dbReference type="GO" id="GO:0005768">
    <property type="term" value="C:endosome"/>
    <property type="evidence" value="ECO:0007669"/>
    <property type="project" value="UniProtKB-SubCell"/>
</dbReference>
<dbReference type="GO" id="GO:2000736">
    <property type="term" value="P:regulation of stem cell differentiation"/>
    <property type="evidence" value="ECO:0007669"/>
    <property type="project" value="UniProtKB-UniRule"/>
</dbReference>
<reference evidence="3 4" key="1">
    <citation type="submission" date="2020-12" db="EMBL/GenBank/DDBJ databases">
        <title>De novo assembly of Tibetan sheep genome.</title>
        <authorList>
            <person name="Li X."/>
        </authorList>
    </citation>
    <scope>NUCLEOTIDE SEQUENCE [LARGE SCALE GENOMIC DNA]</scope>
    <source>
        <tissue evidence="3">Heart</tissue>
    </source>
</reference>
<proteinExistence type="inferred from homology"/>
<feature type="region of interest" description="Disordered" evidence="2">
    <location>
        <begin position="180"/>
        <end position="207"/>
    </location>
</feature>
<comment type="domain">
    <text evidence="1">The OCIA domain is necessary and sufficient for endosomal localization.</text>
</comment>